<dbReference type="InterPro" id="IPR009019">
    <property type="entry name" value="KH_sf_prok-type"/>
</dbReference>
<dbReference type="EMBL" id="BARS01023393">
    <property type="protein sequence ID" value="GAG11029.1"/>
    <property type="molecule type" value="Genomic_DNA"/>
</dbReference>
<gene>
    <name evidence="8" type="ORF">S01H1_37248</name>
</gene>
<dbReference type="InterPro" id="IPR001351">
    <property type="entry name" value="Ribosomal_uS3_C"/>
</dbReference>
<dbReference type="GO" id="GO:0019843">
    <property type="term" value="F:rRNA binding"/>
    <property type="evidence" value="ECO:0007669"/>
    <property type="project" value="UniProtKB-KW"/>
</dbReference>
<name>X0UYX2_9ZZZZ</name>
<dbReference type="SUPFAM" id="SSF54814">
    <property type="entry name" value="Prokaryotic type KH domain (KH-domain type II)"/>
    <property type="match status" value="1"/>
</dbReference>
<feature type="non-terminal residue" evidence="8">
    <location>
        <position position="233"/>
    </location>
</feature>
<evidence type="ECO:0000256" key="1">
    <source>
        <dbReference type="ARBA" id="ARBA00010761"/>
    </source>
</evidence>
<dbReference type="SMART" id="SM00322">
    <property type="entry name" value="KH"/>
    <property type="match status" value="1"/>
</dbReference>
<evidence type="ECO:0000259" key="7">
    <source>
        <dbReference type="PROSITE" id="PS50823"/>
    </source>
</evidence>
<dbReference type="InterPro" id="IPR005703">
    <property type="entry name" value="Ribosomal_uS3_euk/arc"/>
</dbReference>
<dbReference type="InterPro" id="IPR057258">
    <property type="entry name" value="Ribosomal_uS3"/>
</dbReference>
<dbReference type="PANTHER" id="PTHR11760">
    <property type="entry name" value="30S/40S RIBOSOMAL PROTEIN S3"/>
    <property type="match status" value="1"/>
</dbReference>
<dbReference type="NCBIfam" id="NF003219">
    <property type="entry name" value="PRK04191.1"/>
    <property type="match status" value="1"/>
</dbReference>
<dbReference type="Pfam" id="PF07650">
    <property type="entry name" value="KH_2"/>
    <property type="match status" value="1"/>
</dbReference>
<evidence type="ECO:0000256" key="5">
    <source>
        <dbReference type="ARBA" id="ARBA00023274"/>
    </source>
</evidence>
<dbReference type="CDD" id="cd02411">
    <property type="entry name" value="KH-II_30S_S3_arch"/>
    <property type="match status" value="1"/>
</dbReference>
<keyword evidence="3" id="KW-0694">RNA-binding</keyword>
<organism evidence="8">
    <name type="scientific">marine sediment metagenome</name>
    <dbReference type="NCBI Taxonomy" id="412755"/>
    <lineage>
        <taxon>unclassified sequences</taxon>
        <taxon>metagenomes</taxon>
        <taxon>ecological metagenomes</taxon>
    </lineage>
</organism>
<proteinExistence type="inferred from homology"/>
<dbReference type="GO" id="GO:0006412">
    <property type="term" value="P:translation"/>
    <property type="evidence" value="ECO:0007669"/>
    <property type="project" value="InterPro"/>
</dbReference>
<dbReference type="InterPro" id="IPR036419">
    <property type="entry name" value="Ribosomal_S3_C_sf"/>
</dbReference>
<evidence type="ECO:0000256" key="6">
    <source>
        <dbReference type="SAM" id="MobiDB-lite"/>
    </source>
</evidence>
<keyword evidence="2" id="KW-0699">rRNA-binding</keyword>
<comment type="caution">
    <text evidence="8">The sequence shown here is derived from an EMBL/GenBank/DDBJ whole genome shotgun (WGS) entry which is preliminary data.</text>
</comment>
<feature type="domain" description="KH type-2" evidence="7">
    <location>
        <begin position="16"/>
        <end position="85"/>
    </location>
</feature>
<dbReference type="SUPFAM" id="SSF54821">
    <property type="entry name" value="Ribosomal protein S3 C-terminal domain"/>
    <property type="match status" value="1"/>
</dbReference>
<keyword evidence="4" id="KW-0689">Ribosomal protein</keyword>
<feature type="region of interest" description="Disordered" evidence="6">
    <location>
        <begin position="206"/>
        <end position="233"/>
    </location>
</feature>
<evidence type="ECO:0000256" key="3">
    <source>
        <dbReference type="ARBA" id="ARBA00022884"/>
    </source>
</evidence>
<dbReference type="PROSITE" id="PS50084">
    <property type="entry name" value="KH_TYPE_1"/>
    <property type="match status" value="1"/>
</dbReference>
<reference evidence="8" key="1">
    <citation type="journal article" date="2014" name="Front. Microbiol.">
        <title>High frequency of phylogenetically diverse reductive dehalogenase-homologous genes in deep subseafloor sedimentary metagenomes.</title>
        <authorList>
            <person name="Kawai M."/>
            <person name="Futagami T."/>
            <person name="Toyoda A."/>
            <person name="Takaki Y."/>
            <person name="Nishi S."/>
            <person name="Hori S."/>
            <person name="Arai W."/>
            <person name="Tsubouchi T."/>
            <person name="Morono Y."/>
            <person name="Uchiyama I."/>
            <person name="Ito T."/>
            <person name="Fujiyama A."/>
            <person name="Inagaki F."/>
            <person name="Takami H."/>
        </authorList>
    </citation>
    <scope>NUCLEOTIDE SEQUENCE</scope>
    <source>
        <strain evidence="8">Expedition CK06-06</strain>
    </source>
</reference>
<dbReference type="Gene3D" id="3.30.300.20">
    <property type="match status" value="1"/>
</dbReference>
<feature type="compositionally biased region" description="Basic residues" evidence="6">
    <location>
        <begin position="222"/>
        <end position="233"/>
    </location>
</feature>
<protein>
    <recommendedName>
        <fullName evidence="7">KH type-2 domain-containing protein</fullName>
    </recommendedName>
</protein>
<dbReference type="InterPro" id="IPR004087">
    <property type="entry name" value="KH_dom"/>
</dbReference>
<sequence length="233" mass="26089">MIERQVVAQKLKEKAIEIFIFSYLGKISCSKVKMQRTPLGEKISVYTSRPGLIVGRKGANIMKLTNELKSEFKMDNPQVEVIEIENAVLDAVTVVKNLIGGLERFGPKRFKAMAYRALDGSMKAGARGIEIVISGRGIPGERARTWRFSAGYLKKSGDISANYMDRANEGCNLRSGTIGIKVSILHPTVVLPDEIEFKKTEVEKLEVKEEKAEEKKPEEKKQTKKKETAKKKT</sequence>
<dbReference type="PROSITE" id="PS50823">
    <property type="entry name" value="KH_TYPE_2"/>
    <property type="match status" value="1"/>
</dbReference>
<dbReference type="GO" id="GO:0003735">
    <property type="term" value="F:structural constituent of ribosome"/>
    <property type="evidence" value="ECO:0007669"/>
    <property type="project" value="InterPro"/>
</dbReference>
<evidence type="ECO:0000256" key="4">
    <source>
        <dbReference type="ARBA" id="ARBA00022980"/>
    </source>
</evidence>
<dbReference type="Pfam" id="PF00189">
    <property type="entry name" value="Ribosomal_S3_C"/>
    <property type="match status" value="1"/>
</dbReference>
<dbReference type="InterPro" id="IPR015946">
    <property type="entry name" value="KH_dom-like_a/b"/>
</dbReference>
<dbReference type="Gene3D" id="3.30.1140.32">
    <property type="entry name" value="Ribosomal protein S3, C-terminal domain"/>
    <property type="match status" value="1"/>
</dbReference>
<dbReference type="AlphaFoldDB" id="X0UYX2"/>
<comment type="similarity">
    <text evidence="1">Belongs to the universal ribosomal protein uS3 family.</text>
</comment>
<dbReference type="NCBIfam" id="TIGR01008">
    <property type="entry name" value="uS3_euk_arch"/>
    <property type="match status" value="1"/>
</dbReference>
<dbReference type="InterPro" id="IPR004044">
    <property type="entry name" value="KH_dom_type_2"/>
</dbReference>
<dbReference type="GO" id="GO:0022627">
    <property type="term" value="C:cytosolic small ribosomal subunit"/>
    <property type="evidence" value="ECO:0007669"/>
    <property type="project" value="TreeGrafter"/>
</dbReference>
<accession>X0UYX2</accession>
<dbReference type="PANTHER" id="PTHR11760:SF32">
    <property type="entry name" value="SMALL RIBOSOMAL SUBUNIT PROTEIN US3"/>
    <property type="match status" value="1"/>
</dbReference>
<keyword evidence="5" id="KW-0687">Ribonucleoprotein</keyword>
<evidence type="ECO:0000313" key="8">
    <source>
        <dbReference type="EMBL" id="GAG11029.1"/>
    </source>
</evidence>
<feature type="compositionally biased region" description="Basic and acidic residues" evidence="6">
    <location>
        <begin position="206"/>
        <end position="221"/>
    </location>
</feature>
<evidence type="ECO:0000256" key="2">
    <source>
        <dbReference type="ARBA" id="ARBA00022730"/>
    </source>
</evidence>